<dbReference type="RefSeq" id="XP_018494305.1">
    <property type="nucleotide sequence ID" value="XM_018638789.1"/>
</dbReference>
<feature type="region of interest" description="Disordered" evidence="6">
    <location>
        <begin position="184"/>
        <end position="224"/>
    </location>
</feature>
<evidence type="ECO:0000256" key="4">
    <source>
        <dbReference type="ARBA" id="ARBA00022759"/>
    </source>
</evidence>
<dbReference type="InterPro" id="IPR021109">
    <property type="entry name" value="Peptidase_aspartic_dom_sf"/>
</dbReference>
<protein>
    <submittedName>
        <fullName evidence="9">Uncharacterized protein LOC108863982</fullName>
    </submittedName>
</protein>
<dbReference type="InterPro" id="IPR050951">
    <property type="entry name" value="Retrovirus_Pol_polyprotein"/>
</dbReference>
<dbReference type="SUPFAM" id="SSF50630">
    <property type="entry name" value="Acid proteases"/>
    <property type="match status" value="1"/>
</dbReference>
<dbReference type="PANTHER" id="PTHR37984">
    <property type="entry name" value="PROTEIN CBG26694"/>
    <property type="match status" value="1"/>
</dbReference>
<feature type="compositionally biased region" description="Polar residues" evidence="6">
    <location>
        <begin position="207"/>
        <end position="224"/>
    </location>
</feature>
<evidence type="ECO:0000256" key="1">
    <source>
        <dbReference type="ARBA" id="ARBA00022679"/>
    </source>
</evidence>
<feature type="compositionally biased region" description="Basic residues" evidence="6">
    <location>
        <begin position="197"/>
        <end position="206"/>
    </location>
</feature>
<dbReference type="Gene3D" id="4.10.60.10">
    <property type="entry name" value="Zinc finger, CCHC-type"/>
    <property type="match status" value="1"/>
</dbReference>
<feature type="compositionally biased region" description="Polar residues" evidence="6">
    <location>
        <begin position="184"/>
        <end position="196"/>
    </location>
</feature>
<proteinExistence type="predicted"/>
<dbReference type="Gene3D" id="2.40.70.10">
    <property type="entry name" value="Acid Proteases"/>
    <property type="match status" value="1"/>
</dbReference>
<keyword evidence="1" id="KW-0808">Transferase</keyword>
<dbReference type="KEGG" id="goe:108863982"/>
<dbReference type="PROSITE" id="PS50158">
    <property type="entry name" value="ZF_CCHC"/>
    <property type="match status" value="2"/>
</dbReference>
<evidence type="ECO:0000313" key="8">
    <source>
        <dbReference type="Proteomes" id="UP000694867"/>
    </source>
</evidence>
<keyword evidence="5" id="KW-0862">Zinc</keyword>
<evidence type="ECO:0000313" key="9">
    <source>
        <dbReference type="RefSeq" id="XP_018494305.1"/>
    </source>
</evidence>
<keyword evidence="4" id="KW-0378">Hydrolase</keyword>
<dbReference type="SMART" id="SM00343">
    <property type="entry name" value="ZnF_C2HC"/>
    <property type="match status" value="2"/>
</dbReference>
<dbReference type="SUPFAM" id="SSF57756">
    <property type="entry name" value="Retrovirus zinc finger-like domains"/>
    <property type="match status" value="1"/>
</dbReference>
<sequence length="446" mass="50742">MSPPTQIATNPGYFPEFDTNSETWTLWETRLANHLNYHMISDSDRRKCALIAYMGADAFRKINDKVFPDRKIDDLSYEEIVSTLKSVFEPHLNKWSARGRFRELRQEAGESLLGFEGRLRKSSIECVWDQRNLQENLSEQFIRGLADVRAKQFVLMKSEKMEKFSEIFDLADSFFKVQKATAASTDPKNSGINKLSSRSKQHHSNRFHPQNQGSSGSKPRNSTQNRANLDCYRCGDRNHLAPACQYKSVTCNNCGLVGHLTRACRKPRQSQHFIEEIPFHHVNSKNPIYVTVSLNGHQVDMEVDTGSGISTMTLDQFRSIAPDHRLHENDISLKSATGENFEPHSYSDIEVSYGNVTKNLRLYVFNKPNFPTLIGRDWLRNIPMDWTALLKNGSVYNCKEILPNTLAEVVGTHTCINLGEESGIDVLPSIPFIISPLVSLLKPEKM</sequence>
<feature type="domain" description="CCHC-type" evidence="7">
    <location>
        <begin position="251"/>
        <end position="266"/>
    </location>
</feature>
<keyword evidence="2" id="KW-0548">Nucleotidyltransferase</keyword>
<keyword evidence="3" id="KW-0540">Nuclease</keyword>
<keyword evidence="8" id="KW-1185">Reference proteome</keyword>
<evidence type="ECO:0000256" key="3">
    <source>
        <dbReference type="ARBA" id="ARBA00022722"/>
    </source>
</evidence>
<feature type="domain" description="CCHC-type" evidence="7">
    <location>
        <begin position="231"/>
        <end position="244"/>
    </location>
</feature>
<evidence type="ECO:0000259" key="7">
    <source>
        <dbReference type="PROSITE" id="PS50158"/>
    </source>
</evidence>
<dbReference type="InterPro" id="IPR036875">
    <property type="entry name" value="Znf_CCHC_sf"/>
</dbReference>
<gene>
    <name evidence="9" type="primary">LOC108863982</name>
</gene>
<dbReference type="GO" id="GO:0016779">
    <property type="term" value="F:nucleotidyltransferase activity"/>
    <property type="evidence" value="ECO:0007669"/>
    <property type="project" value="UniProtKB-KW"/>
</dbReference>
<dbReference type="GeneID" id="108863982"/>
<dbReference type="AlphaFoldDB" id="A0AAJ7L398"/>
<keyword evidence="5" id="KW-0863">Zinc-finger</keyword>
<evidence type="ECO:0000256" key="2">
    <source>
        <dbReference type="ARBA" id="ARBA00022695"/>
    </source>
</evidence>
<dbReference type="InterPro" id="IPR001878">
    <property type="entry name" value="Znf_CCHC"/>
</dbReference>
<keyword evidence="5" id="KW-0479">Metal-binding</keyword>
<dbReference type="Proteomes" id="UP000694867">
    <property type="component" value="Unplaced"/>
</dbReference>
<dbReference type="GO" id="GO:0004519">
    <property type="term" value="F:endonuclease activity"/>
    <property type="evidence" value="ECO:0007669"/>
    <property type="project" value="UniProtKB-KW"/>
</dbReference>
<evidence type="ECO:0000256" key="6">
    <source>
        <dbReference type="SAM" id="MobiDB-lite"/>
    </source>
</evidence>
<dbReference type="GO" id="GO:0008270">
    <property type="term" value="F:zinc ion binding"/>
    <property type="evidence" value="ECO:0007669"/>
    <property type="project" value="UniProtKB-KW"/>
</dbReference>
<accession>A0AAJ7L398</accession>
<reference evidence="9" key="1">
    <citation type="submission" date="2025-08" db="UniProtKB">
        <authorList>
            <consortium name="RefSeq"/>
        </authorList>
    </citation>
    <scope>IDENTIFICATION</scope>
</reference>
<dbReference type="GO" id="GO:0003676">
    <property type="term" value="F:nucleic acid binding"/>
    <property type="evidence" value="ECO:0007669"/>
    <property type="project" value="InterPro"/>
</dbReference>
<name>A0AAJ7L398_9ACAR</name>
<evidence type="ECO:0000256" key="5">
    <source>
        <dbReference type="PROSITE-ProRule" id="PRU00047"/>
    </source>
</evidence>
<organism evidence="8 9">
    <name type="scientific">Galendromus occidentalis</name>
    <name type="common">western predatory mite</name>
    <dbReference type="NCBI Taxonomy" id="34638"/>
    <lineage>
        <taxon>Eukaryota</taxon>
        <taxon>Metazoa</taxon>
        <taxon>Ecdysozoa</taxon>
        <taxon>Arthropoda</taxon>
        <taxon>Chelicerata</taxon>
        <taxon>Arachnida</taxon>
        <taxon>Acari</taxon>
        <taxon>Parasitiformes</taxon>
        <taxon>Mesostigmata</taxon>
        <taxon>Gamasina</taxon>
        <taxon>Phytoseioidea</taxon>
        <taxon>Phytoseiidae</taxon>
        <taxon>Typhlodrominae</taxon>
        <taxon>Galendromus</taxon>
    </lineage>
</organism>
<keyword evidence="4" id="KW-0255">Endonuclease</keyword>
<dbReference type="PANTHER" id="PTHR37984:SF5">
    <property type="entry name" value="PROTEIN NYNRIN-LIKE"/>
    <property type="match status" value="1"/>
</dbReference>